<gene>
    <name evidence="2" type="ORF">ACFQ1E_06940</name>
</gene>
<comment type="caution">
    <text evidence="2">The sequence shown here is derived from an EMBL/GenBank/DDBJ whole genome shotgun (WGS) entry which is preliminary data.</text>
</comment>
<dbReference type="RefSeq" id="WP_264943141.1">
    <property type="nucleotide sequence ID" value="NZ_JAPDRA010000002.1"/>
</dbReference>
<evidence type="ECO:0000313" key="3">
    <source>
        <dbReference type="Proteomes" id="UP001596977"/>
    </source>
</evidence>
<keyword evidence="3" id="KW-1185">Reference proteome</keyword>
<evidence type="ECO:0000256" key="1">
    <source>
        <dbReference type="SAM" id="SignalP"/>
    </source>
</evidence>
<dbReference type="EMBL" id="JBHTJG010000002">
    <property type="protein sequence ID" value="MFD0946067.1"/>
    <property type="molecule type" value="Genomic_DNA"/>
</dbReference>
<evidence type="ECO:0008006" key="4">
    <source>
        <dbReference type="Google" id="ProtNLM"/>
    </source>
</evidence>
<feature type="signal peptide" evidence="1">
    <location>
        <begin position="1"/>
        <end position="25"/>
    </location>
</feature>
<evidence type="ECO:0000313" key="2">
    <source>
        <dbReference type="EMBL" id="MFD0946067.1"/>
    </source>
</evidence>
<keyword evidence="1" id="KW-0732">Signal</keyword>
<sequence length="301" mass="32466">MLGMRSAMLVLAALGAMAGAVPAAAQPRPIAPGTQVEWSADKAPRPVTYRSGDLMIEVRPLRDGENAAPQVTVSGPGFRPVTITGSSIWSSATHRIGAGRLDPRGRRYVELQSFSGGAHCCNEVQLVVIGQEGARRLELGAWDGEPGDAPRDVDGDGFTDFVQRDDRFLYAFASYAGSLAPPQILNVVDGRVVDVSARAGFRPLFVEAVNFARPYCLGRDAQGEPNGACAAYVAAAARIGQFDAAWAKMLRTYDRRSDWEYPTGCRLPLRSGECPRGATIRYRGYPDALRAFLVRSGYIAR</sequence>
<proteinExistence type="predicted"/>
<name>A0ABW3H5D8_9SPHN</name>
<organism evidence="2 3">
    <name type="scientific">Sphingomonas canadensis</name>
    <dbReference type="NCBI Taxonomy" id="1219257"/>
    <lineage>
        <taxon>Bacteria</taxon>
        <taxon>Pseudomonadati</taxon>
        <taxon>Pseudomonadota</taxon>
        <taxon>Alphaproteobacteria</taxon>
        <taxon>Sphingomonadales</taxon>
        <taxon>Sphingomonadaceae</taxon>
        <taxon>Sphingomonas</taxon>
    </lineage>
</organism>
<reference evidence="3" key="1">
    <citation type="journal article" date="2019" name="Int. J. Syst. Evol. Microbiol.">
        <title>The Global Catalogue of Microorganisms (GCM) 10K type strain sequencing project: providing services to taxonomists for standard genome sequencing and annotation.</title>
        <authorList>
            <consortium name="The Broad Institute Genomics Platform"/>
            <consortium name="The Broad Institute Genome Sequencing Center for Infectious Disease"/>
            <person name="Wu L."/>
            <person name="Ma J."/>
        </authorList>
    </citation>
    <scope>NUCLEOTIDE SEQUENCE [LARGE SCALE GENOMIC DNA]</scope>
    <source>
        <strain evidence="3">CCUG 62982</strain>
    </source>
</reference>
<dbReference type="Proteomes" id="UP001596977">
    <property type="component" value="Unassembled WGS sequence"/>
</dbReference>
<protein>
    <recommendedName>
        <fullName evidence="4">VCBS repeat-containing protein</fullName>
    </recommendedName>
</protein>
<feature type="chain" id="PRO_5047069192" description="VCBS repeat-containing protein" evidence="1">
    <location>
        <begin position="26"/>
        <end position="301"/>
    </location>
</feature>
<accession>A0ABW3H5D8</accession>